<keyword evidence="3" id="KW-0862">Zinc</keyword>
<evidence type="ECO:0000256" key="3">
    <source>
        <dbReference type="ARBA" id="ARBA00022833"/>
    </source>
</evidence>
<keyword evidence="2" id="KW-0863">Zinc-finger</keyword>
<evidence type="ECO:0000259" key="5">
    <source>
        <dbReference type="Pfam" id="PF01258"/>
    </source>
</evidence>
<evidence type="ECO:0000256" key="4">
    <source>
        <dbReference type="PROSITE-ProRule" id="PRU00510"/>
    </source>
</evidence>
<dbReference type="GO" id="GO:0008270">
    <property type="term" value="F:zinc ion binding"/>
    <property type="evidence" value="ECO:0007669"/>
    <property type="project" value="UniProtKB-KW"/>
</dbReference>
<comment type="caution">
    <text evidence="6">The sequence shown here is derived from an EMBL/GenBank/DDBJ whole genome shotgun (WGS) entry which is preliminary data.</text>
</comment>
<reference evidence="6 7" key="1">
    <citation type="submission" date="2020-04" db="EMBL/GenBank/DDBJ databases">
        <title>Molecular characterization of pseudomonads from Agaricus bisporus reveal novel blotch 2 pathogens in Western Europe.</title>
        <authorList>
            <person name="Taparia T."/>
            <person name="Krijger M."/>
            <person name="Haynes E."/>
            <person name="Elpinstone J.G."/>
            <person name="Noble R."/>
            <person name="Van Der Wolf J."/>
        </authorList>
    </citation>
    <scope>NUCLEOTIDE SEQUENCE [LARGE SCALE GENOMIC DNA]</scope>
    <source>
        <strain evidence="6 7">H7001</strain>
    </source>
</reference>
<evidence type="ECO:0000256" key="2">
    <source>
        <dbReference type="ARBA" id="ARBA00022771"/>
    </source>
</evidence>
<dbReference type="Gene3D" id="1.20.120.910">
    <property type="entry name" value="DksA, coiled-coil domain"/>
    <property type="match status" value="1"/>
</dbReference>
<feature type="domain" description="Zinc finger DksA/TraR C4-type" evidence="5">
    <location>
        <begin position="33"/>
        <end position="66"/>
    </location>
</feature>
<evidence type="ECO:0000256" key="1">
    <source>
        <dbReference type="ARBA" id="ARBA00022723"/>
    </source>
</evidence>
<name>A0A7Y7XGF8_9PSED</name>
<proteinExistence type="predicted"/>
<evidence type="ECO:0000313" key="7">
    <source>
        <dbReference type="Proteomes" id="UP000539985"/>
    </source>
</evidence>
<dbReference type="Pfam" id="PF01258">
    <property type="entry name" value="zf-dskA_traR"/>
    <property type="match status" value="1"/>
</dbReference>
<protein>
    <submittedName>
        <fullName evidence="6">TraR/DksA family transcriptional regulator</fullName>
    </submittedName>
</protein>
<dbReference type="SUPFAM" id="SSF57716">
    <property type="entry name" value="Glucocorticoid receptor-like (DNA-binding domain)"/>
    <property type="match status" value="1"/>
</dbReference>
<evidence type="ECO:0000313" key="6">
    <source>
        <dbReference type="EMBL" id="NWB99081.1"/>
    </source>
</evidence>
<dbReference type="InterPro" id="IPR012783">
    <property type="entry name" value="Znf_C4_TraR"/>
</dbReference>
<dbReference type="EMBL" id="JACAQB010000022">
    <property type="protein sequence ID" value="NWB99081.1"/>
    <property type="molecule type" value="Genomic_DNA"/>
</dbReference>
<accession>A0A7Y7XGF8</accession>
<dbReference type="PROSITE" id="PS51128">
    <property type="entry name" value="ZF_DKSA_2"/>
    <property type="match status" value="1"/>
</dbReference>
<dbReference type="GO" id="GO:1900378">
    <property type="term" value="P:positive regulation of secondary metabolite biosynthetic process"/>
    <property type="evidence" value="ECO:0007669"/>
    <property type="project" value="TreeGrafter"/>
</dbReference>
<dbReference type="PANTHER" id="PTHR38777">
    <property type="entry name" value="FELS-2 PROPHAGE PROTEIN"/>
    <property type="match status" value="1"/>
</dbReference>
<dbReference type="InterPro" id="IPR000962">
    <property type="entry name" value="Znf_DskA_TraR"/>
</dbReference>
<dbReference type="Proteomes" id="UP000539985">
    <property type="component" value="Unassembled WGS sequence"/>
</dbReference>
<comment type="caution">
    <text evidence="4">Lacks conserved residue(s) required for the propagation of feature annotation.</text>
</comment>
<sequence length="70" mass="7924">MVDWFDRAQAQELRERELAIAAQLARVRPSGPSRSHCQDCGNKIPTQRQALPGITRCVPCQTTFEKGSRR</sequence>
<dbReference type="NCBIfam" id="TIGR02419">
    <property type="entry name" value="C4_traR_proteo"/>
    <property type="match status" value="1"/>
</dbReference>
<keyword evidence="1" id="KW-0479">Metal-binding</keyword>
<dbReference type="AlphaFoldDB" id="A0A7Y7XGF8"/>
<organism evidence="6 7">
    <name type="scientific">Pseudomonas gingeri</name>
    <dbReference type="NCBI Taxonomy" id="117681"/>
    <lineage>
        <taxon>Bacteria</taxon>
        <taxon>Pseudomonadati</taxon>
        <taxon>Pseudomonadota</taxon>
        <taxon>Gammaproteobacteria</taxon>
        <taxon>Pseudomonadales</taxon>
        <taxon>Pseudomonadaceae</taxon>
        <taxon>Pseudomonas</taxon>
    </lineage>
</organism>
<dbReference type="RefSeq" id="WP_177104837.1">
    <property type="nucleotide sequence ID" value="NZ_JACAQB010000022.1"/>
</dbReference>
<gene>
    <name evidence="6" type="ORF">HX882_24610</name>
</gene>
<dbReference type="PANTHER" id="PTHR38777:SF1">
    <property type="entry name" value="DNAK SUPPRESSOR PROTEIN"/>
    <property type="match status" value="1"/>
</dbReference>